<dbReference type="InterPro" id="IPR011989">
    <property type="entry name" value="ARM-like"/>
</dbReference>
<dbReference type="Pfam" id="PF13646">
    <property type="entry name" value="HEAT_2"/>
    <property type="match status" value="1"/>
</dbReference>
<dbReference type="Proteomes" id="UP000477651">
    <property type="component" value="Unassembled WGS sequence"/>
</dbReference>
<evidence type="ECO:0000313" key="1">
    <source>
        <dbReference type="EMBL" id="NEN75798.1"/>
    </source>
</evidence>
<gene>
    <name evidence="1" type="ORF">F9B74_05595</name>
</gene>
<dbReference type="Gene3D" id="1.25.10.10">
    <property type="entry name" value="Leucine-rich Repeat Variant"/>
    <property type="match status" value="1"/>
</dbReference>
<accession>A0A6L9Y7N9</accession>
<comment type="caution">
    <text evidence="1">The sequence shown here is derived from an EMBL/GenBank/DDBJ whole genome shotgun (WGS) entry which is preliminary data.</text>
</comment>
<dbReference type="RefSeq" id="WP_163764388.1">
    <property type="nucleotide sequence ID" value="NZ_JAAGYR010000009.1"/>
</dbReference>
<organism evidence="1 2">
    <name type="scientific">Pelistega ratti</name>
    <dbReference type="NCBI Taxonomy" id="2652177"/>
    <lineage>
        <taxon>Bacteria</taxon>
        <taxon>Pseudomonadati</taxon>
        <taxon>Pseudomonadota</taxon>
        <taxon>Betaproteobacteria</taxon>
        <taxon>Burkholderiales</taxon>
        <taxon>Alcaligenaceae</taxon>
        <taxon>Pelistega</taxon>
    </lineage>
</organism>
<dbReference type="AlphaFoldDB" id="A0A6L9Y7N9"/>
<keyword evidence="2" id="KW-1185">Reference proteome</keyword>
<dbReference type="SUPFAM" id="SSF48371">
    <property type="entry name" value="ARM repeat"/>
    <property type="match status" value="1"/>
</dbReference>
<dbReference type="InterPro" id="IPR016024">
    <property type="entry name" value="ARM-type_fold"/>
</dbReference>
<protein>
    <submittedName>
        <fullName evidence="1">HEAT repeat domain-containing protein</fullName>
    </submittedName>
</protein>
<name>A0A6L9Y7N9_9BURK</name>
<dbReference type="EMBL" id="JAAGYR010000009">
    <property type="protein sequence ID" value="NEN75798.1"/>
    <property type="molecule type" value="Genomic_DNA"/>
</dbReference>
<reference evidence="1 2" key="1">
    <citation type="submission" date="2020-02" db="EMBL/GenBank/DDBJ databases">
        <title>Pelistega sp. NLN82 were isolated from wild rodents of the Hainan Island.</title>
        <authorList>
            <person name="Niu N."/>
            <person name="Zhou J."/>
        </authorList>
    </citation>
    <scope>NUCLEOTIDE SEQUENCE [LARGE SCALE GENOMIC DNA]</scope>
    <source>
        <strain evidence="1 2">NLN82</strain>
    </source>
</reference>
<sequence>MINDIIHNFQLARQTTSFKIHNDLIKKLLEYDNDTYYQIHLDFISEERGGILHERLCRGFAKRTEKAANFLLKKIISHEIKNILIADIIQILGLMKCYKVLPLINNFLENKDEIVRYKCIIVLGWLGGGNEIDLLLKTLKSNYLPYIRGFSATAMRQILFNHSEYKEYIVEILANQIFLERDKLVLAMIIITLQDVLNYDFGLKERDNGDILGDLGMAIDNIRKYIANNLKMKGISY</sequence>
<evidence type="ECO:0000313" key="2">
    <source>
        <dbReference type="Proteomes" id="UP000477651"/>
    </source>
</evidence>
<proteinExistence type="predicted"/>